<keyword evidence="4" id="KW-1185">Reference proteome</keyword>
<reference evidence="4" key="1">
    <citation type="submission" date="2016-10" db="EMBL/GenBank/DDBJ databases">
        <authorList>
            <person name="Varghese N."/>
            <person name="Submissions S."/>
        </authorList>
    </citation>
    <scope>NUCLEOTIDE SEQUENCE [LARGE SCALE GENOMIC DNA]</scope>
    <source>
        <strain evidence="4">ATCC 700689</strain>
    </source>
</reference>
<evidence type="ECO:0000313" key="4">
    <source>
        <dbReference type="Proteomes" id="UP000182894"/>
    </source>
</evidence>
<dbReference type="STRING" id="89065.SAMN05216605_10227"/>
<feature type="coiled-coil region" evidence="1">
    <location>
        <begin position="71"/>
        <end position="116"/>
    </location>
</feature>
<keyword evidence="3" id="KW-0238">DNA-binding</keyword>
<gene>
    <name evidence="3" type="ORF">SAMN05216605_10227</name>
</gene>
<organism evidence="3 4">
    <name type="scientific">Pseudomonas abietaniphila</name>
    <dbReference type="NCBI Taxonomy" id="89065"/>
    <lineage>
        <taxon>Bacteria</taxon>
        <taxon>Pseudomonadati</taxon>
        <taxon>Pseudomonadota</taxon>
        <taxon>Gammaproteobacteria</taxon>
        <taxon>Pseudomonadales</taxon>
        <taxon>Pseudomonadaceae</taxon>
        <taxon>Pseudomonas</taxon>
    </lineage>
</organism>
<evidence type="ECO:0000313" key="3">
    <source>
        <dbReference type="EMBL" id="SDG41760.1"/>
    </source>
</evidence>
<dbReference type="RefSeq" id="WP_074750318.1">
    <property type="nucleotide sequence ID" value="NZ_FNCO01000002.1"/>
</dbReference>
<evidence type="ECO:0000259" key="2">
    <source>
        <dbReference type="Pfam" id="PF11740"/>
    </source>
</evidence>
<evidence type="ECO:0000256" key="1">
    <source>
        <dbReference type="SAM" id="Coils"/>
    </source>
</evidence>
<dbReference type="OrthoDB" id="7015148at2"/>
<dbReference type="Pfam" id="PF11740">
    <property type="entry name" value="KfrA_N"/>
    <property type="match status" value="1"/>
</dbReference>
<sequence length="238" mass="26784">MARSGVSKAEVQAARLALIARGENPSIDAVRIEMGNTGSKTTIHRFMRELDEHDTGASPPQIDDELLALVSRLASRLREQAQEHIDEAQARLDAEKKALQDTLQQTQRQLADLIERHALQTTKLGTQTATLLSTQHELQTEQKHNARLVQAAKDVESRLQDKDEQIRSLKEQHLQSHTQCALLQERLNNAIKESEKIQERLTERDQQNRVLELILIKTEVALENVRAGQPAAPPSREG</sequence>
<feature type="coiled-coil region" evidence="1">
    <location>
        <begin position="145"/>
        <end position="207"/>
    </location>
</feature>
<dbReference type="GO" id="GO:0003677">
    <property type="term" value="F:DNA binding"/>
    <property type="evidence" value="ECO:0007669"/>
    <property type="project" value="UniProtKB-KW"/>
</dbReference>
<proteinExistence type="predicted"/>
<feature type="domain" description="KfrA N-terminal DNA-binding" evidence="2">
    <location>
        <begin position="8"/>
        <end position="113"/>
    </location>
</feature>
<keyword evidence="1" id="KW-0175">Coiled coil</keyword>
<protein>
    <submittedName>
        <fullName evidence="3">Replication region DNA-binding N-term</fullName>
    </submittedName>
</protein>
<dbReference type="Proteomes" id="UP000182894">
    <property type="component" value="Unassembled WGS sequence"/>
</dbReference>
<name>A0A1G7U4T1_9PSED</name>
<dbReference type="InterPro" id="IPR021104">
    <property type="entry name" value="KfrA_DNA-bd_N"/>
</dbReference>
<dbReference type="AlphaFoldDB" id="A0A1G7U4T1"/>
<dbReference type="EMBL" id="FNCO01000002">
    <property type="protein sequence ID" value="SDG41760.1"/>
    <property type="molecule type" value="Genomic_DNA"/>
</dbReference>
<accession>A0A1G7U4T1</accession>